<reference evidence="1" key="2">
    <citation type="journal article" date="2022" name="New Phytol.">
        <title>Evolutionary transition to the ectomycorrhizal habit in the genomes of a hyperdiverse lineage of mushroom-forming fungi.</title>
        <authorList>
            <person name="Looney B."/>
            <person name="Miyauchi S."/>
            <person name="Morin E."/>
            <person name="Drula E."/>
            <person name="Courty P.E."/>
            <person name="Kohler A."/>
            <person name="Kuo A."/>
            <person name="LaButti K."/>
            <person name="Pangilinan J."/>
            <person name="Lipzen A."/>
            <person name="Riley R."/>
            <person name="Andreopoulos W."/>
            <person name="He G."/>
            <person name="Johnson J."/>
            <person name="Nolan M."/>
            <person name="Tritt A."/>
            <person name="Barry K.W."/>
            <person name="Grigoriev I.V."/>
            <person name="Nagy L.G."/>
            <person name="Hibbett D."/>
            <person name="Henrissat B."/>
            <person name="Matheny P.B."/>
            <person name="Labbe J."/>
            <person name="Martin F.M."/>
        </authorList>
    </citation>
    <scope>NUCLEOTIDE SEQUENCE</scope>
    <source>
        <strain evidence="1">FP105234-sp</strain>
    </source>
</reference>
<sequence length="67" mass="7073">MAPIQLRDFADVYDKSFDYVVIGGSTSGLALATRLAEDPSGHPASDACGRSGLPAMHAKNFGKPDYD</sequence>
<keyword evidence="2" id="KW-1185">Reference proteome</keyword>
<reference evidence="1" key="1">
    <citation type="submission" date="2021-02" db="EMBL/GenBank/DDBJ databases">
        <authorList>
            <consortium name="DOE Joint Genome Institute"/>
            <person name="Ahrendt S."/>
            <person name="Looney B.P."/>
            <person name="Miyauchi S."/>
            <person name="Morin E."/>
            <person name="Drula E."/>
            <person name="Courty P.E."/>
            <person name="Chicoki N."/>
            <person name="Fauchery L."/>
            <person name="Kohler A."/>
            <person name="Kuo A."/>
            <person name="Labutti K."/>
            <person name="Pangilinan J."/>
            <person name="Lipzen A."/>
            <person name="Riley R."/>
            <person name="Andreopoulos W."/>
            <person name="He G."/>
            <person name="Johnson J."/>
            <person name="Barry K.W."/>
            <person name="Grigoriev I.V."/>
            <person name="Nagy L."/>
            <person name="Hibbett D."/>
            <person name="Henrissat B."/>
            <person name="Matheny P.B."/>
            <person name="Labbe J."/>
            <person name="Martin F."/>
        </authorList>
    </citation>
    <scope>NUCLEOTIDE SEQUENCE</scope>
    <source>
        <strain evidence="1">FP105234-sp</strain>
    </source>
</reference>
<dbReference type="Proteomes" id="UP000814033">
    <property type="component" value="Unassembled WGS sequence"/>
</dbReference>
<protein>
    <submittedName>
        <fullName evidence="1">Uncharacterized protein</fullName>
    </submittedName>
</protein>
<proteinExistence type="predicted"/>
<evidence type="ECO:0000313" key="2">
    <source>
        <dbReference type="Proteomes" id="UP000814033"/>
    </source>
</evidence>
<name>A0ACB8RII2_9AGAM</name>
<dbReference type="EMBL" id="MU275999">
    <property type="protein sequence ID" value="KAI0043933.1"/>
    <property type="molecule type" value="Genomic_DNA"/>
</dbReference>
<comment type="caution">
    <text evidence="1">The sequence shown here is derived from an EMBL/GenBank/DDBJ whole genome shotgun (WGS) entry which is preliminary data.</text>
</comment>
<evidence type="ECO:0000313" key="1">
    <source>
        <dbReference type="EMBL" id="KAI0043933.1"/>
    </source>
</evidence>
<organism evidence="1 2">
    <name type="scientific">Auriscalpium vulgare</name>
    <dbReference type="NCBI Taxonomy" id="40419"/>
    <lineage>
        <taxon>Eukaryota</taxon>
        <taxon>Fungi</taxon>
        <taxon>Dikarya</taxon>
        <taxon>Basidiomycota</taxon>
        <taxon>Agaricomycotina</taxon>
        <taxon>Agaricomycetes</taxon>
        <taxon>Russulales</taxon>
        <taxon>Auriscalpiaceae</taxon>
        <taxon>Auriscalpium</taxon>
    </lineage>
</organism>
<accession>A0ACB8RII2</accession>
<gene>
    <name evidence="1" type="ORF">FA95DRAFT_1608952</name>
</gene>